<protein>
    <submittedName>
        <fullName evidence="3">YtkA-like protein</fullName>
    </submittedName>
</protein>
<dbReference type="PROSITE" id="PS51257">
    <property type="entry name" value="PROKAR_LIPOPROTEIN"/>
    <property type="match status" value="1"/>
</dbReference>
<dbReference type="Gene3D" id="2.60.40.10">
    <property type="entry name" value="Immunoglobulins"/>
    <property type="match status" value="1"/>
</dbReference>
<dbReference type="RefSeq" id="WP_258309370.1">
    <property type="nucleotide sequence ID" value="NZ_QGTW01000004.1"/>
</dbReference>
<dbReference type="Proteomes" id="UP000247150">
    <property type="component" value="Unassembled WGS sequence"/>
</dbReference>
<dbReference type="InterPro" id="IPR032693">
    <property type="entry name" value="YtkA-like_dom"/>
</dbReference>
<comment type="caution">
    <text evidence="3">The sequence shown here is derived from an EMBL/GenBank/DDBJ whole genome shotgun (WGS) entry which is preliminary data.</text>
</comment>
<reference evidence="3 4" key="1">
    <citation type="submission" date="2018-05" db="EMBL/GenBank/DDBJ databases">
        <title>Freshwater and sediment microbial communities from various areas in North America, analyzing microbe dynamics in response to fracking.</title>
        <authorList>
            <person name="Lamendella R."/>
        </authorList>
    </citation>
    <scope>NUCLEOTIDE SEQUENCE [LARGE SCALE GENOMIC DNA]</scope>
    <source>
        <strain evidence="3 4">15_TX</strain>
    </source>
</reference>
<dbReference type="EMBL" id="QGTW01000004">
    <property type="protein sequence ID" value="PWW29616.1"/>
    <property type="molecule type" value="Genomic_DNA"/>
</dbReference>
<feature type="compositionally biased region" description="Basic and acidic residues" evidence="1">
    <location>
        <begin position="139"/>
        <end position="162"/>
    </location>
</feature>
<dbReference type="InterPro" id="IPR013783">
    <property type="entry name" value="Ig-like_fold"/>
</dbReference>
<feature type="domain" description="YtkA-like" evidence="2">
    <location>
        <begin position="34"/>
        <end position="116"/>
    </location>
</feature>
<sequence>MRNALLIMMAGIFILGGCSSKPEQGKSKDSEETAVQVIEADLKVPETIDAGEEASLAVTVRQGNEAVTDADEVKFEVWIEGQEENSEMVEAKHDSEGKYMADHVFTEEGIYYVQSHVTARRQHTMPQASIQVGEVNAEADEHQHEHKEEGHEESHSHGHDEEVSMELKTPDHVHAKEQTDLSVMLDKEGKPLTEAKVKLEISLNGSIPEWVNLTESEEGKYTAAHQFPEKGTYSITIHAEKGHDLHQHTETVVTVE</sequence>
<feature type="domain" description="YtkA-like" evidence="2">
    <location>
        <begin position="161"/>
        <end position="238"/>
    </location>
</feature>
<evidence type="ECO:0000259" key="2">
    <source>
        <dbReference type="Pfam" id="PF13115"/>
    </source>
</evidence>
<proteinExistence type="predicted"/>
<evidence type="ECO:0000256" key="1">
    <source>
        <dbReference type="SAM" id="MobiDB-lite"/>
    </source>
</evidence>
<organism evidence="3 4">
    <name type="scientific">Cytobacillus oceanisediminis</name>
    <dbReference type="NCBI Taxonomy" id="665099"/>
    <lineage>
        <taxon>Bacteria</taxon>
        <taxon>Bacillati</taxon>
        <taxon>Bacillota</taxon>
        <taxon>Bacilli</taxon>
        <taxon>Bacillales</taxon>
        <taxon>Bacillaceae</taxon>
        <taxon>Cytobacillus</taxon>
    </lineage>
</organism>
<gene>
    <name evidence="3" type="ORF">DFO73_104256</name>
</gene>
<name>A0A2V3A486_9BACI</name>
<feature type="region of interest" description="Disordered" evidence="1">
    <location>
        <begin position="137"/>
        <end position="162"/>
    </location>
</feature>
<dbReference type="Pfam" id="PF13115">
    <property type="entry name" value="YtkA"/>
    <property type="match status" value="2"/>
</dbReference>
<evidence type="ECO:0000313" key="3">
    <source>
        <dbReference type="EMBL" id="PWW29616.1"/>
    </source>
</evidence>
<dbReference type="AlphaFoldDB" id="A0A2V3A486"/>
<accession>A0A2V3A486</accession>
<evidence type="ECO:0000313" key="4">
    <source>
        <dbReference type="Proteomes" id="UP000247150"/>
    </source>
</evidence>